<comment type="cofactor">
    <cofactor evidence="3">
        <name>Zn(2+)</name>
        <dbReference type="ChEBI" id="CHEBI:29105"/>
    </cofactor>
    <text evidence="3">Binds 1 divalent metal cation per subunit.</text>
</comment>
<organism evidence="5 6">
    <name type="scientific">Cyclobacterium xiamenense</name>
    <dbReference type="NCBI Taxonomy" id="1297121"/>
    <lineage>
        <taxon>Bacteria</taxon>
        <taxon>Pseudomonadati</taxon>
        <taxon>Bacteroidota</taxon>
        <taxon>Cytophagia</taxon>
        <taxon>Cytophagales</taxon>
        <taxon>Cyclobacteriaceae</taxon>
        <taxon>Cyclobacterium</taxon>
    </lineage>
</organism>
<dbReference type="InterPro" id="IPR011042">
    <property type="entry name" value="6-blade_b-propeller_TolB-like"/>
</dbReference>
<comment type="similarity">
    <text evidence="1">Belongs to the SMP-30/CGR1 family.</text>
</comment>
<evidence type="ECO:0000256" key="3">
    <source>
        <dbReference type="PIRSR" id="PIRSR605511-2"/>
    </source>
</evidence>
<dbReference type="AlphaFoldDB" id="A0A1H6U4H0"/>
<dbReference type="RefSeq" id="WP_092168877.1">
    <property type="nucleotide sequence ID" value="NZ_FNZH01000001.1"/>
</dbReference>
<gene>
    <name evidence="5" type="ORF">SAMN05192553_101452</name>
</gene>
<name>A0A1H6U4H0_9BACT</name>
<evidence type="ECO:0000256" key="2">
    <source>
        <dbReference type="PIRSR" id="PIRSR605511-1"/>
    </source>
</evidence>
<dbReference type="PANTHER" id="PTHR10907:SF47">
    <property type="entry name" value="REGUCALCIN"/>
    <property type="match status" value="1"/>
</dbReference>
<keyword evidence="6" id="KW-1185">Reference proteome</keyword>
<dbReference type="PANTHER" id="PTHR10907">
    <property type="entry name" value="REGUCALCIN"/>
    <property type="match status" value="1"/>
</dbReference>
<evidence type="ECO:0000313" key="6">
    <source>
        <dbReference type="Proteomes" id="UP000199403"/>
    </source>
</evidence>
<evidence type="ECO:0000313" key="5">
    <source>
        <dbReference type="EMBL" id="SEI82832.1"/>
    </source>
</evidence>
<dbReference type="Proteomes" id="UP000199403">
    <property type="component" value="Unassembled WGS sequence"/>
</dbReference>
<accession>A0A1H6U4H0</accession>
<evidence type="ECO:0000259" key="4">
    <source>
        <dbReference type="Pfam" id="PF08450"/>
    </source>
</evidence>
<feature type="active site" description="Proton donor/acceptor" evidence="2">
    <location>
        <position position="197"/>
    </location>
</feature>
<proteinExistence type="inferred from homology"/>
<evidence type="ECO:0000256" key="1">
    <source>
        <dbReference type="ARBA" id="ARBA00008853"/>
    </source>
</evidence>
<dbReference type="InterPro" id="IPR005511">
    <property type="entry name" value="SMP-30"/>
</dbReference>
<dbReference type="OrthoDB" id="2633250at2"/>
<dbReference type="InterPro" id="IPR013658">
    <property type="entry name" value="SGL"/>
</dbReference>
<dbReference type="GO" id="GO:0004341">
    <property type="term" value="F:gluconolactonase activity"/>
    <property type="evidence" value="ECO:0007669"/>
    <property type="project" value="TreeGrafter"/>
</dbReference>
<reference evidence="6" key="1">
    <citation type="submission" date="2016-10" db="EMBL/GenBank/DDBJ databases">
        <authorList>
            <person name="Varghese N."/>
            <person name="Submissions S."/>
        </authorList>
    </citation>
    <scope>NUCLEOTIDE SEQUENCE [LARGE SCALE GENOMIC DNA]</scope>
    <source>
        <strain evidence="6">IBRC-M 10761</strain>
    </source>
</reference>
<feature type="domain" description="SMP-30/Gluconolactonase/LRE-like region" evidence="4">
    <location>
        <begin position="14"/>
        <end position="257"/>
    </location>
</feature>
<feature type="binding site" evidence="3">
    <location>
        <position position="16"/>
    </location>
    <ligand>
        <name>a divalent metal cation</name>
        <dbReference type="ChEBI" id="CHEBI:60240"/>
    </ligand>
</feature>
<protein>
    <submittedName>
        <fullName evidence="5">Sugar lactone lactonase YvrE</fullName>
    </submittedName>
</protein>
<feature type="binding site" evidence="3">
    <location>
        <position position="147"/>
    </location>
    <ligand>
        <name>a divalent metal cation</name>
        <dbReference type="ChEBI" id="CHEBI:60240"/>
    </ligand>
</feature>
<keyword evidence="3" id="KW-0862">Zinc</keyword>
<dbReference type="PRINTS" id="PR01790">
    <property type="entry name" value="SMP30FAMILY"/>
</dbReference>
<dbReference type="Gene3D" id="2.120.10.30">
    <property type="entry name" value="TolB, C-terminal domain"/>
    <property type="match status" value="1"/>
</dbReference>
<dbReference type="EMBL" id="FNZH01000001">
    <property type="protein sequence ID" value="SEI82832.1"/>
    <property type="molecule type" value="Genomic_DNA"/>
</dbReference>
<dbReference type="STRING" id="1416801.SAMN05192553_101452"/>
<dbReference type="GO" id="GO:0005509">
    <property type="term" value="F:calcium ion binding"/>
    <property type="evidence" value="ECO:0007669"/>
    <property type="project" value="TreeGrafter"/>
</dbReference>
<feature type="binding site" evidence="3">
    <location>
        <position position="99"/>
    </location>
    <ligand>
        <name>substrate</name>
    </ligand>
</feature>
<dbReference type="GO" id="GO:0019853">
    <property type="term" value="P:L-ascorbic acid biosynthetic process"/>
    <property type="evidence" value="ECO:0007669"/>
    <property type="project" value="TreeGrafter"/>
</dbReference>
<dbReference type="Pfam" id="PF08450">
    <property type="entry name" value="SGL"/>
    <property type="match status" value="1"/>
</dbReference>
<dbReference type="SUPFAM" id="SSF63829">
    <property type="entry name" value="Calcium-dependent phosphotriesterase"/>
    <property type="match status" value="1"/>
</dbReference>
<feature type="binding site" evidence="3">
    <location>
        <position position="101"/>
    </location>
    <ligand>
        <name>substrate</name>
    </ligand>
</feature>
<feature type="binding site" evidence="3">
    <location>
        <position position="197"/>
    </location>
    <ligand>
        <name>a divalent metal cation</name>
        <dbReference type="ChEBI" id="CHEBI:60240"/>
    </ligand>
</feature>
<sequence length="291" mass="32426">MTNARLLVDSRCILAESPVWEQARESYLWVDIENGVLYRLKRGASSPETWTFPHRLTLVIPDQAGSYLLALDRKLATFNPESEQLDWLCEVAQDKPDNRWNDGACDSKGRLWAGTMSTQFTKNAGSLYRIDADRVPEKVIDQVSISNGICWSLDEKTLYYIDSPTRKIQAFDFDLEKGFISFNRIAVTIPEELGTPDGLCIDQNGKLWVAHYGGFGVYCWDPETGLQLDKLDVSAPHVTSCAFTGPENNELLITTARENLSAEQLQQYPQSGGVFLATVPATGATVYGPGF</sequence>
<keyword evidence="3" id="KW-0479">Metal-binding</keyword>